<dbReference type="STRING" id="5762.D2VL17"/>
<dbReference type="AlphaFoldDB" id="D2VL17"/>
<keyword evidence="1 3" id="KW-0732">Signal</keyword>
<feature type="domain" description="G8" evidence="4">
    <location>
        <begin position="45"/>
        <end position="171"/>
    </location>
</feature>
<dbReference type="EMBL" id="GG738879">
    <property type="protein sequence ID" value="EFC42545.1"/>
    <property type="molecule type" value="Genomic_DNA"/>
</dbReference>
<dbReference type="Proteomes" id="UP000006671">
    <property type="component" value="Unassembled WGS sequence"/>
</dbReference>
<dbReference type="eggNOG" id="ENOG502QT0K">
    <property type="taxonomic scope" value="Eukaryota"/>
</dbReference>
<dbReference type="SMART" id="SM01225">
    <property type="entry name" value="G8"/>
    <property type="match status" value="1"/>
</dbReference>
<dbReference type="OrthoDB" id="2016282at2759"/>
<protein>
    <recommendedName>
        <fullName evidence="4">G8 domain-containing protein</fullName>
    </recommendedName>
</protein>
<evidence type="ECO:0000313" key="5">
    <source>
        <dbReference type="EMBL" id="EFC42545.1"/>
    </source>
</evidence>
<dbReference type="InterPro" id="IPR055401">
    <property type="entry name" value="CEMIP_beta-hel_dom"/>
</dbReference>
<feature type="chain" id="PRO_5003038698" description="G8 domain-containing protein" evidence="3">
    <location>
        <begin position="30"/>
        <end position="1248"/>
    </location>
</feature>
<organism evidence="6">
    <name type="scientific">Naegleria gruberi</name>
    <name type="common">Amoeba</name>
    <dbReference type="NCBI Taxonomy" id="5762"/>
    <lineage>
        <taxon>Eukaryota</taxon>
        <taxon>Discoba</taxon>
        <taxon>Heterolobosea</taxon>
        <taxon>Tetramitia</taxon>
        <taxon>Eutetramitia</taxon>
        <taxon>Vahlkampfiidae</taxon>
        <taxon>Naegleria</taxon>
    </lineage>
</organism>
<gene>
    <name evidence="5" type="ORF">NAEGRDRAFT_69629</name>
</gene>
<accession>D2VL17</accession>
<keyword evidence="6" id="KW-1185">Reference proteome</keyword>
<dbReference type="RefSeq" id="XP_002675289.1">
    <property type="nucleotide sequence ID" value="XM_002675243.1"/>
</dbReference>
<dbReference type="InterPro" id="IPR052387">
    <property type="entry name" value="Fibrocystin"/>
</dbReference>
<dbReference type="PANTHER" id="PTHR46769:SF2">
    <property type="entry name" value="FIBROCYSTIN-L ISOFORM 2 PRECURSOR-RELATED"/>
    <property type="match status" value="1"/>
</dbReference>
<dbReference type="OMA" id="PRMITHD"/>
<evidence type="ECO:0000256" key="2">
    <source>
        <dbReference type="ARBA" id="ARBA00023180"/>
    </source>
</evidence>
<dbReference type="Pfam" id="PF24606">
    <property type="entry name" value="CEMIP_beta-hel"/>
    <property type="match status" value="1"/>
</dbReference>
<dbReference type="InParanoid" id="D2VL17"/>
<dbReference type="Pfam" id="PF24605">
    <property type="entry name" value="CEMIP_X"/>
    <property type="match status" value="1"/>
</dbReference>
<dbReference type="Pfam" id="PF10162">
    <property type="entry name" value="G8"/>
    <property type="match status" value="1"/>
</dbReference>
<reference evidence="5 6" key="1">
    <citation type="journal article" date="2010" name="Cell">
        <title>The genome of Naegleria gruberi illuminates early eukaryotic versatility.</title>
        <authorList>
            <person name="Fritz-Laylin L.K."/>
            <person name="Prochnik S.E."/>
            <person name="Ginger M.L."/>
            <person name="Dacks J.B."/>
            <person name="Carpenter M.L."/>
            <person name="Field M.C."/>
            <person name="Kuo A."/>
            <person name="Paredez A."/>
            <person name="Chapman J."/>
            <person name="Pham J."/>
            <person name="Shu S."/>
            <person name="Neupane R."/>
            <person name="Cipriano M."/>
            <person name="Mancuso J."/>
            <person name="Tu H."/>
            <person name="Salamov A."/>
            <person name="Lindquist E."/>
            <person name="Shapiro H."/>
            <person name="Lucas S."/>
            <person name="Grigoriev I.V."/>
            <person name="Cande W.Z."/>
            <person name="Fulton C."/>
            <person name="Rokhsar D.S."/>
            <person name="Dawson S.C."/>
        </authorList>
    </citation>
    <scope>NUCLEOTIDE SEQUENCE [LARGE SCALE GENOMIC DNA]</scope>
    <source>
        <strain evidence="5 6">NEG-M</strain>
    </source>
</reference>
<keyword evidence="2" id="KW-0325">Glycoprotein</keyword>
<dbReference type="PROSITE" id="PS51484">
    <property type="entry name" value="G8"/>
    <property type="match status" value="1"/>
</dbReference>
<sequence>MYCNKHCITILLVSTLLCLLMIESVLVFGQCPYQQAGLVNFNTLTGWNVANSDIVISNAVKMNVSPPNRLRSITVKSGGSLIFDNVNLSLDLNFIRVESNGSFIMGSSSCPITSKVVVTFYGDRVSSSVNDIGSDPYDGASLGSKGIAFLSGSIVQMYGKVYGPSWTEIVKNASKGINQLELRDAVTWNVGDSIVVSSTDYGEVYDYRVEKNASLGWIRGEPFPNQNEERKIIQLLNGNKTVVLDRALNFTHFASANGKIRAEVGLLTRRIVFRGDDSSESSLFGGHFIIRLVEKFQMEGVEITRFGQQGLMGRYSYQRCFVVHDTNYILLKNNVCYRAFGHMYFLEDGSEVGNEFNNNLGVDPIPISRENPRQIILSDSDVSVFWITNPNNTFVGNHAVGGRFPFWFTMPTFPTGLSANRYAAGSVNPRTAPPKPFENNVGHSSSGNALHIDDMEKANGSTEQAGYYPPSGVTEALYVGFIAYKNRGYGLWCRGGLLRFKNLYLADNRVAMNSPPGPNIIQDSIFIGESENVGEYSFRPKIDNGNRTRPGQYISSNLDLIKGYETYDNGGPQYLRNITFINFLTDSYKYAGALSSLNNNFKLQTKNRYSDLKFVNANRYMVFPWNYPTTYDNQKAIALMDVDGSITNISSIGGWITGNESIMLFPQCQARNDWNAYQCPFFGESFSQFRVLNYNFTGMNTTGSDGISRPDIINTGKAVTRMIVVDLLRNRQSNVIGAIANGLYYMLSNMIARGFYGIRWPNDIPTPKDLSFFLDSGATNDWIVIAIQYPKGTIFNIRYGNSINMTRTTSFSTMLQEQNTFYYYDDSTEHLYLKVKNNAARTSYRVVDTFVDYYSGGVFYVNATCPNNNCAPSKFSNPINPVSTYKALMREDRYVGRLEASQQASVKPLAANSASGGGYVFAFFNNRTNSLDFTLQHNLNSIVTSIDIGFGLPGKEEYIADSNIVPYSQSRFGYTLSYNEWNYLLQGKMFVKLSTTQNPNGHLRAQLYINNATSVICNLPPLVSTVKPCDSLNLKNSSHVISIYDEGRKLTNEWYMYTYIPSDVRNSFLNVTYSPAICGNSSIHFGFRKGNISFNKIGSNRINVDTSIFKYFEFFIKTVNNTGPVSGLTLIFGYLNDTKVVDFAKITTQSNHTQYLRIDGTSVTRIRIPLTELGFAPIQNVQRIVFYLADQTNFVEFLLDNMRFVGVPATSETTARSMTVSQCKYFGGVSSCGSLVNPDPDPFGIRKL</sequence>
<dbReference type="InterPro" id="IPR019316">
    <property type="entry name" value="G8_domain"/>
</dbReference>
<dbReference type="PANTHER" id="PTHR46769">
    <property type="entry name" value="POLYCYSTIC KIDNEY AND HEPATIC DISEASE 1 (AUTOSOMAL RECESSIVE)-LIKE 1"/>
    <property type="match status" value="1"/>
</dbReference>
<evidence type="ECO:0000256" key="1">
    <source>
        <dbReference type="ARBA" id="ARBA00022729"/>
    </source>
</evidence>
<name>D2VL17_NAEGR</name>
<dbReference type="KEGG" id="ngr:NAEGRDRAFT_69629"/>
<dbReference type="InterPro" id="IPR055400">
    <property type="entry name" value="CEMIP_X"/>
</dbReference>
<dbReference type="GeneID" id="8851766"/>
<proteinExistence type="predicted"/>
<dbReference type="VEuPathDB" id="AmoebaDB:NAEGRDRAFT_69629"/>
<evidence type="ECO:0000259" key="4">
    <source>
        <dbReference type="PROSITE" id="PS51484"/>
    </source>
</evidence>
<feature type="signal peptide" evidence="3">
    <location>
        <begin position="1"/>
        <end position="29"/>
    </location>
</feature>
<evidence type="ECO:0000256" key="3">
    <source>
        <dbReference type="SAM" id="SignalP"/>
    </source>
</evidence>
<evidence type="ECO:0000313" key="6">
    <source>
        <dbReference type="Proteomes" id="UP000006671"/>
    </source>
</evidence>